<evidence type="ECO:0008006" key="3">
    <source>
        <dbReference type="Google" id="ProtNLM"/>
    </source>
</evidence>
<reference evidence="1 2" key="1">
    <citation type="submission" date="2016-03" db="EMBL/GenBank/DDBJ databases">
        <authorList>
            <person name="Ploux O."/>
        </authorList>
    </citation>
    <scope>NUCLEOTIDE SEQUENCE [LARGE SCALE GENOMIC DNA]</scope>
    <source>
        <strain evidence="1 2">BER2</strain>
    </source>
</reference>
<dbReference type="EMBL" id="LUKF01000003">
    <property type="protein sequence ID" value="KYG70024.1"/>
    <property type="molecule type" value="Genomic_DNA"/>
</dbReference>
<sequence length="134" mass="15469">MVELLENFPSYVVAYKASGIVDADEYKKIVMKRVDEVAQKYDAINLIVRLETGMQNYTLNALLDYLKISFKHIRRWNRMAIVSDQKTVRLFYDALSPLVPGKVQGFTLDDYDKAAAWVSEPFLTDENRMNSPKP</sequence>
<evidence type="ECO:0000313" key="1">
    <source>
        <dbReference type="EMBL" id="KYG70024.1"/>
    </source>
</evidence>
<comment type="caution">
    <text evidence="1">The sequence shown here is derived from an EMBL/GenBank/DDBJ whole genome shotgun (WGS) entry which is preliminary data.</text>
</comment>
<name>A0A150WUA0_BDEBC</name>
<dbReference type="InterPro" id="IPR036513">
    <property type="entry name" value="STAS_dom_sf"/>
</dbReference>
<evidence type="ECO:0000313" key="2">
    <source>
        <dbReference type="Proteomes" id="UP000075391"/>
    </source>
</evidence>
<dbReference type="InterPro" id="IPR021866">
    <property type="entry name" value="SpoIIAA-like"/>
</dbReference>
<proteinExistence type="predicted"/>
<dbReference type="InterPro" id="IPR038396">
    <property type="entry name" value="SpoIIAA-like_sf"/>
</dbReference>
<dbReference type="AlphaFoldDB" id="A0A150WUA0"/>
<dbReference type="RefSeq" id="WP_063242941.1">
    <property type="nucleotide sequence ID" value="NZ_LUKF01000003.1"/>
</dbReference>
<organism evidence="1 2">
    <name type="scientific">Bdellovibrio bacteriovorus</name>
    <dbReference type="NCBI Taxonomy" id="959"/>
    <lineage>
        <taxon>Bacteria</taxon>
        <taxon>Pseudomonadati</taxon>
        <taxon>Bdellovibrionota</taxon>
        <taxon>Bdellovibrionia</taxon>
        <taxon>Bdellovibrionales</taxon>
        <taxon>Pseudobdellovibrionaceae</taxon>
        <taxon>Bdellovibrio</taxon>
    </lineage>
</organism>
<dbReference type="Pfam" id="PF11964">
    <property type="entry name" value="SpoIIAA-like"/>
    <property type="match status" value="1"/>
</dbReference>
<accession>A0A150WUA0</accession>
<protein>
    <recommendedName>
        <fullName evidence="3">STAS/SEC14 domain-containing protein</fullName>
    </recommendedName>
</protein>
<dbReference type="Gene3D" id="3.40.50.10600">
    <property type="entry name" value="SpoIIaa-like domains"/>
    <property type="match status" value="1"/>
</dbReference>
<gene>
    <name evidence="1" type="ORF">AZI85_15135</name>
</gene>
<dbReference type="SUPFAM" id="SSF52091">
    <property type="entry name" value="SpoIIaa-like"/>
    <property type="match status" value="1"/>
</dbReference>
<dbReference type="Proteomes" id="UP000075391">
    <property type="component" value="Unassembled WGS sequence"/>
</dbReference>